<dbReference type="EnsemblMetazoa" id="AALFPA23_003845.R4477">
    <property type="protein sequence ID" value="AALFPA23_003845.P4477"/>
    <property type="gene ID" value="AALFPA23_003845"/>
</dbReference>
<keyword evidence="2" id="KW-1185">Reference proteome</keyword>
<name>A0ABM1XXU2_AEDAL</name>
<reference evidence="2" key="1">
    <citation type="journal article" date="2015" name="Proc. Natl. Acad. Sci. U.S.A.">
        <title>Genome sequence of the Asian Tiger mosquito, Aedes albopictus, reveals insights into its biology, genetics, and evolution.</title>
        <authorList>
            <person name="Chen X.G."/>
            <person name="Jiang X."/>
            <person name="Gu J."/>
            <person name="Xu M."/>
            <person name="Wu Y."/>
            <person name="Deng Y."/>
            <person name="Zhang C."/>
            <person name="Bonizzoni M."/>
            <person name="Dermauw W."/>
            <person name="Vontas J."/>
            <person name="Armbruster P."/>
            <person name="Huang X."/>
            <person name="Yang Y."/>
            <person name="Zhang H."/>
            <person name="He W."/>
            <person name="Peng H."/>
            <person name="Liu Y."/>
            <person name="Wu K."/>
            <person name="Chen J."/>
            <person name="Lirakis M."/>
            <person name="Topalis P."/>
            <person name="Van Leeuwen T."/>
            <person name="Hall A.B."/>
            <person name="Jiang X."/>
            <person name="Thorpe C."/>
            <person name="Mueller R.L."/>
            <person name="Sun C."/>
            <person name="Waterhouse R.M."/>
            <person name="Yan G."/>
            <person name="Tu Z.J."/>
            <person name="Fang X."/>
            <person name="James A.A."/>
        </authorList>
    </citation>
    <scope>NUCLEOTIDE SEQUENCE [LARGE SCALE GENOMIC DNA]</scope>
    <source>
        <strain evidence="2">Foshan</strain>
    </source>
</reference>
<reference evidence="1" key="2">
    <citation type="submission" date="2025-05" db="UniProtKB">
        <authorList>
            <consortium name="EnsemblMetazoa"/>
        </authorList>
    </citation>
    <scope>IDENTIFICATION</scope>
    <source>
        <strain evidence="1">Foshan</strain>
    </source>
</reference>
<dbReference type="Proteomes" id="UP000069940">
    <property type="component" value="Unassembled WGS sequence"/>
</dbReference>
<protein>
    <submittedName>
        <fullName evidence="1">Uncharacterized protein</fullName>
    </submittedName>
</protein>
<dbReference type="GeneID" id="115267960"/>
<dbReference type="RefSeq" id="XP_062712383.1">
    <property type="nucleotide sequence ID" value="XM_062856399.1"/>
</dbReference>
<accession>A0ABM1XXU2</accession>
<sequence>MRYFILHFISCCIDEDQLNAREWLLYGRSPIDLLRLKWDACYVLRRSDIDNAKDLVEILHLYPIFKDPKAAFLIELDFEKMFPGTTSNFYTWFPMLHQKLNNLIKSAVSKDKAYQPLYEAYQKATDGQRKDYYLCMLLPVIIQTNYRVKGSWKPSVKETQDSFILEVQTPGDIEVKIEQRLKSLKEKFGETSLQSQIVAVGTDESLRAALVIFGGAEYAAENIVHAVCMCMHITYVLNLQYAPDCKPLWLFIQSYLFKIPASIVELPKSTRDMLKAIDN</sequence>
<evidence type="ECO:0000313" key="2">
    <source>
        <dbReference type="Proteomes" id="UP000069940"/>
    </source>
</evidence>
<evidence type="ECO:0000313" key="1">
    <source>
        <dbReference type="EnsemblMetazoa" id="AALFPA23_003845.P4477"/>
    </source>
</evidence>
<organism evidence="1 2">
    <name type="scientific">Aedes albopictus</name>
    <name type="common">Asian tiger mosquito</name>
    <name type="synonym">Stegomyia albopicta</name>
    <dbReference type="NCBI Taxonomy" id="7160"/>
    <lineage>
        <taxon>Eukaryota</taxon>
        <taxon>Metazoa</taxon>
        <taxon>Ecdysozoa</taxon>
        <taxon>Arthropoda</taxon>
        <taxon>Hexapoda</taxon>
        <taxon>Insecta</taxon>
        <taxon>Pterygota</taxon>
        <taxon>Neoptera</taxon>
        <taxon>Endopterygota</taxon>
        <taxon>Diptera</taxon>
        <taxon>Nematocera</taxon>
        <taxon>Culicoidea</taxon>
        <taxon>Culicidae</taxon>
        <taxon>Culicinae</taxon>
        <taxon>Aedini</taxon>
        <taxon>Aedes</taxon>
        <taxon>Stegomyia</taxon>
    </lineage>
</organism>
<proteinExistence type="predicted"/>